<evidence type="ECO:0000313" key="1">
    <source>
        <dbReference type="EMBL" id="KAK0657939.1"/>
    </source>
</evidence>
<gene>
    <name evidence="1" type="ORF">B0T16DRAFT_402781</name>
</gene>
<organism evidence="1 2">
    <name type="scientific">Cercophora newfieldiana</name>
    <dbReference type="NCBI Taxonomy" id="92897"/>
    <lineage>
        <taxon>Eukaryota</taxon>
        <taxon>Fungi</taxon>
        <taxon>Dikarya</taxon>
        <taxon>Ascomycota</taxon>
        <taxon>Pezizomycotina</taxon>
        <taxon>Sordariomycetes</taxon>
        <taxon>Sordariomycetidae</taxon>
        <taxon>Sordariales</taxon>
        <taxon>Lasiosphaeriaceae</taxon>
        <taxon>Cercophora</taxon>
    </lineage>
</organism>
<proteinExistence type="predicted"/>
<dbReference type="EMBL" id="JAULSV010000001">
    <property type="protein sequence ID" value="KAK0657939.1"/>
    <property type="molecule type" value="Genomic_DNA"/>
</dbReference>
<dbReference type="AlphaFoldDB" id="A0AA39YSR8"/>
<dbReference type="Proteomes" id="UP001174936">
    <property type="component" value="Unassembled WGS sequence"/>
</dbReference>
<comment type="caution">
    <text evidence="1">The sequence shown here is derived from an EMBL/GenBank/DDBJ whole genome shotgun (WGS) entry which is preliminary data.</text>
</comment>
<name>A0AA39YSR8_9PEZI</name>
<evidence type="ECO:0000313" key="2">
    <source>
        <dbReference type="Proteomes" id="UP001174936"/>
    </source>
</evidence>
<keyword evidence="2" id="KW-1185">Reference proteome</keyword>
<sequence length="96" mass="10865">MKVGRVDDMPVHCVWAYRPLPPASFRDCKGLPSFTQRNIFRSSHHTSDKVHNSPRTEIFPTTCSFSDSFLSQELPSRIFILPQTNSSPLPSPCPFS</sequence>
<protein>
    <submittedName>
        <fullName evidence="1">Uncharacterized protein</fullName>
    </submittedName>
</protein>
<reference evidence="1" key="1">
    <citation type="submission" date="2023-06" db="EMBL/GenBank/DDBJ databases">
        <title>Genome-scale phylogeny and comparative genomics of the fungal order Sordariales.</title>
        <authorList>
            <consortium name="Lawrence Berkeley National Laboratory"/>
            <person name="Hensen N."/>
            <person name="Bonometti L."/>
            <person name="Westerberg I."/>
            <person name="Brannstrom I.O."/>
            <person name="Guillou S."/>
            <person name="Cros-Aarteil S."/>
            <person name="Calhoun S."/>
            <person name="Haridas S."/>
            <person name="Kuo A."/>
            <person name="Mondo S."/>
            <person name="Pangilinan J."/>
            <person name="Riley R."/>
            <person name="Labutti K."/>
            <person name="Andreopoulos B."/>
            <person name="Lipzen A."/>
            <person name="Chen C."/>
            <person name="Yanf M."/>
            <person name="Daum C."/>
            <person name="Ng V."/>
            <person name="Clum A."/>
            <person name="Steindorff A."/>
            <person name="Ohm R."/>
            <person name="Martin F."/>
            <person name="Silar P."/>
            <person name="Natvig D."/>
            <person name="Lalanne C."/>
            <person name="Gautier V."/>
            <person name="Ament-Velasquez S.L."/>
            <person name="Kruys A."/>
            <person name="Hutchinson M.I."/>
            <person name="Powell A.J."/>
            <person name="Barry K."/>
            <person name="Miller A.N."/>
            <person name="Grigoriev I.V."/>
            <person name="Debuchy R."/>
            <person name="Gladieux P."/>
            <person name="Thoren M.H."/>
            <person name="Johannesson H."/>
        </authorList>
    </citation>
    <scope>NUCLEOTIDE SEQUENCE</scope>
    <source>
        <strain evidence="1">SMH2532-1</strain>
    </source>
</reference>
<accession>A0AA39YSR8</accession>